<protein>
    <recommendedName>
        <fullName evidence="3">DDE Tnp4 domain-containing protein</fullName>
    </recommendedName>
</protein>
<dbReference type="PANTHER" id="PTHR23080">
    <property type="entry name" value="THAP DOMAIN PROTEIN"/>
    <property type="match status" value="1"/>
</dbReference>
<gene>
    <name evidence="4" type="ORF">B4U79_02748</name>
</gene>
<dbReference type="STRING" id="1965070.A0A3S3P1L9"/>
<evidence type="ECO:0000313" key="4">
    <source>
        <dbReference type="EMBL" id="RWR98764.1"/>
    </source>
</evidence>
<keyword evidence="2" id="KW-0479">Metal-binding</keyword>
<keyword evidence="5" id="KW-1185">Reference proteome</keyword>
<evidence type="ECO:0000256" key="1">
    <source>
        <dbReference type="ARBA" id="ARBA00001968"/>
    </source>
</evidence>
<dbReference type="AlphaFoldDB" id="A0A3S3P1L9"/>
<reference evidence="4 5" key="1">
    <citation type="journal article" date="2018" name="Gigascience">
        <title>Genomes of trombidid mites reveal novel predicted allergens and laterally-transferred genes associated with secondary metabolism.</title>
        <authorList>
            <person name="Dong X."/>
            <person name="Chaisiri K."/>
            <person name="Xia D."/>
            <person name="Armstrong S.D."/>
            <person name="Fang Y."/>
            <person name="Donnelly M.J."/>
            <person name="Kadowaki T."/>
            <person name="McGarry J.W."/>
            <person name="Darby A.C."/>
            <person name="Makepeace B.L."/>
        </authorList>
    </citation>
    <scope>NUCLEOTIDE SEQUENCE [LARGE SCALE GENOMIC DNA]</scope>
    <source>
        <strain evidence="4">UoL-WK</strain>
    </source>
</reference>
<evidence type="ECO:0000313" key="5">
    <source>
        <dbReference type="Proteomes" id="UP000285301"/>
    </source>
</evidence>
<organism evidence="4 5">
    <name type="scientific">Dinothrombium tinctorium</name>
    <dbReference type="NCBI Taxonomy" id="1965070"/>
    <lineage>
        <taxon>Eukaryota</taxon>
        <taxon>Metazoa</taxon>
        <taxon>Ecdysozoa</taxon>
        <taxon>Arthropoda</taxon>
        <taxon>Chelicerata</taxon>
        <taxon>Arachnida</taxon>
        <taxon>Acari</taxon>
        <taxon>Acariformes</taxon>
        <taxon>Trombidiformes</taxon>
        <taxon>Prostigmata</taxon>
        <taxon>Anystina</taxon>
        <taxon>Parasitengona</taxon>
        <taxon>Trombidioidea</taxon>
        <taxon>Trombidiidae</taxon>
        <taxon>Dinothrombium</taxon>
    </lineage>
</organism>
<dbReference type="InterPro" id="IPR027806">
    <property type="entry name" value="HARBI1_dom"/>
</dbReference>
<dbReference type="EMBL" id="NCKU01019169">
    <property type="protein sequence ID" value="RWR98764.1"/>
    <property type="molecule type" value="Genomic_DNA"/>
</dbReference>
<proteinExistence type="predicted"/>
<evidence type="ECO:0000256" key="2">
    <source>
        <dbReference type="ARBA" id="ARBA00022723"/>
    </source>
</evidence>
<name>A0A3S3P1L9_9ACAR</name>
<dbReference type="Pfam" id="PF13359">
    <property type="entry name" value="DDE_Tnp_4"/>
    <property type="match status" value="1"/>
</dbReference>
<feature type="domain" description="DDE Tnp4" evidence="3">
    <location>
        <begin position="2"/>
        <end position="134"/>
    </location>
</feature>
<comment type="caution">
    <text evidence="4">The sequence shown here is derived from an EMBL/GenBank/DDBJ whole genome shotgun (WGS) entry which is preliminary data.</text>
</comment>
<sequence>MIVAPDGFIIEANGPFVGANNDASITQFMLNIEADLFKLLIPGDFILVDRGFRDVVDPLKSKGYNVLMPHYLKQASQYTTEQANESRLVTKFRWTVEAKNGHLKTKYKIFNNCISVKLLPLIPDLFRIACALENVFAKPLIFESNYNTMEIERMRESFDKENSLLKKLTNDQILETRSARIWGKVDHKSLPEFPRLDYDDLRSLTHGSYQIKILDHMLLSNKALMVPLN</sequence>
<accession>A0A3S3P1L9</accession>
<comment type="cofactor">
    <cofactor evidence="1">
        <name>a divalent metal cation</name>
        <dbReference type="ChEBI" id="CHEBI:60240"/>
    </cofactor>
</comment>
<dbReference type="Proteomes" id="UP000285301">
    <property type="component" value="Unassembled WGS sequence"/>
</dbReference>
<dbReference type="GO" id="GO:0046872">
    <property type="term" value="F:metal ion binding"/>
    <property type="evidence" value="ECO:0007669"/>
    <property type="project" value="UniProtKB-KW"/>
</dbReference>
<dbReference type="OrthoDB" id="7309550at2759"/>
<evidence type="ECO:0000259" key="3">
    <source>
        <dbReference type="Pfam" id="PF13359"/>
    </source>
</evidence>